<dbReference type="PROSITE" id="PS51318">
    <property type="entry name" value="TAT"/>
    <property type="match status" value="1"/>
</dbReference>
<feature type="signal peptide" evidence="1">
    <location>
        <begin position="1"/>
        <end position="36"/>
    </location>
</feature>
<gene>
    <name evidence="2" type="ORF">HELGO_WM18736</name>
</gene>
<proteinExistence type="predicted"/>
<dbReference type="PANTHER" id="PTHR43737:SF1">
    <property type="entry name" value="DUF1501 DOMAIN-CONTAINING PROTEIN"/>
    <property type="match status" value="1"/>
</dbReference>
<accession>A0A6S6UF79</accession>
<sequence length="537" mass="57520">MQRKNNLNRRDFMKFLLGSSALGAAGQLGFMTQAQAAPAFSDYKALVCVFLKGGNDSFNMLIPMGTDPAHSHASYADLRGNLTVAQNPLSMAIAGTGSSNPYYAGGSLENAYRAGLYDLSDKGMSIGVNGVMPELAQLITSDRASVMANIGTLVRPVTRAEIQAKTADLPVFLFAHNHQQRILQTGQADNLGDIGWAGRIADYWEGINSDSPFGMNISYAGNDRMLVGQQSAPLILNAGNPPRLSEMVNGGSYADQDRIALFKALQGESSSSGTGNVSFDNSNTYTSDDPLQQLYGDMLGKSYTTFDELYQVWSGTDISYQNTGPYGEDLFDVPSNSDLGFTTGIGGRLIAQLESVAKMIHLSASGAFGNTPFQRQIFMVDLGGFDTHSAQLSKHPLLLRELSLGLWKFQKAMEELGHSNEVTSFTMSDFGRSMSNNGDGTDHAWGGHHIVMGGDGIAASGNLRGGQMLGSLPDIRLGGEDDHNQKGRIIPSTGQDQLNATLCRWFGVDESTLAGIFPNLNNFSGSGSSPYLDNLFA</sequence>
<name>A0A6S6UF79_9GAMM</name>
<dbReference type="EMBL" id="CACVAT010000426">
    <property type="protein sequence ID" value="CAA6826506.1"/>
    <property type="molecule type" value="Genomic_DNA"/>
</dbReference>
<reference evidence="2" key="1">
    <citation type="submission" date="2020-01" db="EMBL/GenBank/DDBJ databases">
        <authorList>
            <person name="Meier V. D."/>
            <person name="Meier V D."/>
        </authorList>
    </citation>
    <scope>NUCLEOTIDE SEQUENCE</scope>
    <source>
        <strain evidence="2">HLG_WM_MAG_09</strain>
    </source>
</reference>
<feature type="chain" id="PRO_5027710018" description="Tat pathway signal protein" evidence="1">
    <location>
        <begin position="37"/>
        <end position="537"/>
    </location>
</feature>
<dbReference type="InterPro" id="IPR010869">
    <property type="entry name" value="DUF1501"/>
</dbReference>
<evidence type="ECO:0000256" key="1">
    <source>
        <dbReference type="SAM" id="SignalP"/>
    </source>
</evidence>
<evidence type="ECO:0008006" key="3">
    <source>
        <dbReference type="Google" id="ProtNLM"/>
    </source>
</evidence>
<protein>
    <recommendedName>
        <fullName evidence="3">Tat pathway signal protein</fullName>
    </recommendedName>
</protein>
<organism evidence="2">
    <name type="scientific">uncultured Thiotrichaceae bacterium</name>
    <dbReference type="NCBI Taxonomy" id="298394"/>
    <lineage>
        <taxon>Bacteria</taxon>
        <taxon>Pseudomonadati</taxon>
        <taxon>Pseudomonadota</taxon>
        <taxon>Gammaproteobacteria</taxon>
        <taxon>Thiotrichales</taxon>
        <taxon>Thiotrichaceae</taxon>
        <taxon>environmental samples</taxon>
    </lineage>
</organism>
<dbReference type="Pfam" id="PF07394">
    <property type="entry name" value="DUF1501"/>
    <property type="match status" value="1"/>
</dbReference>
<keyword evidence="1" id="KW-0732">Signal</keyword>
<evidence type="ECO:0000313" key="2">
    <source>
        <dbReference type="EMBL" id="CAA6826506.1"/>
    </source>
</evidence>
<dbReference type="PANTHER" id="PTHR43737">
    <property type="entry name" value="BLL7424 PROTEIN"/>
    <property type="match status" value="1"/>
</dbReference>
<dbReference type="InterPro" id="IPR006311">
    <property type="entry name" value="TAT_signal"/>
</dbReference>
<dbReference type="AlphaFoldDB" id="A0A6S6UF79"/>